<reference evidence="2" key="1">
    <citation type="journal article" date="2008" name="Process Biochem.">
        <title>Nitrile hydratase from Mesorhizobium sp. F28 and its potential for nitrile biotransformation.</title>
        <authorList>
            <person name="Feng Y.-S."/>
            <person name="Chen P.-C."/>
            <person name="Wen F.-S."/>
            <person name="Hsiao W.-Y."/>
            <person name="Lee C.-M."/>
        </authorList>
    </citation>
    <scope>NUCLEOTIDE SEQUENCE</scope>
    <source>
        <strain evidence="2">F28</strain>
    </source>
</reference>
<proteinExistence type="predicted"/>
<feature type="domain" description="Nitrile hydratase beta subunit-like N-terminal" evidence="1">
    <location>
        <begin position="37"/>
        <end position="127"/>
    </location>
</feature>
<name>B0FL83_9HYPH</name>
<dbReference type="InterPro" id="IPR049054">
    <property type="entry name" value="CN_hydtase_beta-like_N"/>
</dbReference>
<evidence type="ECO:0000313" key="2">
    <source>
        <dbReference type="EMBL" id="ABY59057.1"/>
    </source>
</evidence>
<dbReference type="Gene3D" id="1.10.472.20">
    <property type="entry name" value="Nitrile hydratase, beta subunit"/>
    <property type="match status" value="1"/>
</dbReference>
<dbReference type="Pfam" id="PF21006">
    <property type="entry name" value="NHase_beta_N"/>
    <property type="match status" value="1"/>
</dbReference>
<dbReference type="InterPro" id="IPR023808">
    <property type="entry name" value="Nitrile_Hydratase_acc_put"/>
</dbReference>
<dbReference type="NCBIfam" id="TIGR03889">
    <property type="entry name" value="nitrile_acc"/>
    <property type="match status" value="1"/>
</dbReference>
<dbReference type="InterPro" id="IPR008990">
    <property type="entry name" value="Elect_transpt_acc-like_dom_sf"/>
</dbReference>
<dbReference type="SUPFAM" id="SSF50090">
    <property type="entry name" value="Electron transport accessory proteins"/>
    <property type="match status" value="1"/>
</dbReference>
<accession>B0FL83</accession>
<organism evidence="2">
    <name type="scientific">Mesorhizobium sp. F28</name>
    <dbReference type="NCBI Taxonomy" id="491069"/>
    <lineage>
        <taxon>Bacteria</taxon>
        <taxon>Pseudomonadati</taxon>
        <taxon>Pseudomonadota</taxon>
        <taxon>Alphaproteobacteria</taxon>
        <taxon>Hyphomicrobiales</taxon>
        <taxon>Phyllobacteriaceae</taxon>
        <taxon>Mesorhizobium</taxon>
    </lineage>
</organism>
<dbReference type="EMBL" id="EU333001">
    <property type="protein sequence ID" value="ABY59057.1"/>
    <property type="molecule type" value="Genomic_DNA"/>
</dbReference>
<dbReference type="AlphaFoldDB" id="B0FL83"/>
<evidence type="ECO:0000259" key="1">
    <source>
        <dbReference type="Pfam" id="PF21006"/>
    </source>
</evidence>
<dbReference type="InterPro" id="IPR042262">
    <property type="entry name" value="CN_hydtase_beta_C"/>
</dbReference>
<sequence length="143" mass="15890">MMTDAPTVRLVRRPTPEDRAAVEPLIAQLPGGDRPGDRSFDEPWQLRAFALAVTAHKAGRFEWAQFQAALIASIKKWEETHALDDPSWAYYEHWVAAFETVLAQIGLLDTPSLESRTAEVLAAPPNHHEAHRDPIAVHPGVKA</sequence>
<protein>
    <submittedName>
        <fullName evidence="2">Nitrile hydratase beta-like protein</fullName>
    </submittedName>
</protein>